<dbReference type="Gene3D" id="2.40.50.140">
    <property type="entry name" value="Nucleic acid-binding proteins"/>
    <property type="match status" value="1"/>
</dbReference>
<evidence type="ECO:0000256" key="7">
    <source>
        <dbReference type="ARBA" id="ARBA00023042"/>
    </source>
</evidence>
<dbReference type="SUPFAM" id="SSF50249">
    <property type="entry name" value="Nucleic acid-binding proteins"/>
    <property type="match status" value="1"/>
</dbReference>
<evidence type="ECO:0000256" key="9">
    <source>
        <dbReference type="ARBA" id="ARBA00023242"/>
    </source>
</evidence>
<protein>
    <recommendedName>
        <fullName evidence="2">mRNA guanylyltransferase</fullName>
        <ecNumber evidence="2">2.7.7.50</ecNumber>
    </recommendedName>
</protein>
<comment type="catalytic activity">
    <reaction evidence="10">
        <text>a 5'-end diphospho-ribonucleoside in mRNA + GTP + H(+) = a 5'-end (5'-triphosphoguanosine)-ribonucleoside in mRNA + diphosphate</text>
        <dbReference type="Rhea" id="RHEA:67012"/>
        <dbReference type="Rhea" id="RHEA-COMP:17165"/>
        <dbReference type="Rhea" id="RHEA-COMP:17166"/>
        <dbReference type="ChEBI" id="CHEBI:15378"/>
        <dbReference type="ChEBI" id="CHEBI:33019"/>
        <dbReference type="ChEBI" id="CHEBI:37565"/>
        <dbReference type="ChEBI" id="CHEBI:167616"/>
        <dbReference type="ChEBI" id="CHEBI:167617"/>
        <dbReference type="EC" id="2.7.7.50"/>
    </reaction>
    <physiologicalReaction direction="left-to-right" evidence="10">
        <dbReference type="Rhea" id="RHEA:67013"/>
    </physiologicalReaction>
</comment>
<evidence type="ECO:0000259" key="12">
    <source>
        <dbReference type="Pfam" id="PF03919"/>
    </source>
</evidence>
<keyword evidence="6" id="KW-0547">Nucleotide-binding</keyword>
<keyword evidence="7" id="KW-0506">mRNA capping</keyword>
<feature type="domain" description="mRNA capping enzyme C-terminal" evidence="12">
    <location>
        <begin position="244"/>
        <end position="355"/>
    </location>
</feature>
<dbReference type="GO" id="GO:0005525">
    <property type="term" value="F:GTP binding"/>
    <property type="evidence" value="ECO:0007669"/>
    <property type="project" value="UniProtKB-KW"/>
</dbReference>
<evidence type="ECO:0000256" key="2">
    <source>
        <dbReference type="ARBA" id="ARBA00012475"/>
    </source>
</evidence>
<dbReference type="PANTHER" id="PTHR10367:SF17">
    <property type="entry name" value="MRNA-CAPPING ENZYME"/>
    <property type="match status" value="1"/>
</dbReference>
<dbReference type="Pfam" id="PF01331">
    <property type="entry name" value="mRNA_cap_enzyme"/>
    <property type="match status" value="1"/>
</dbReference>
<dbReference type="SUPFAM" id="SSF56091">
    <property type="entry name" value="DNA ligase/mRNA capping enzyme, catalytic domain"/>
    <property type="match status" value="1"/>
</dbReference>
<reference evidence="13" key="1">
    <citation type="submission" date="2022-07" db="EMBL/GenBank/DDBJ databases">
        <title>Phylogenomic reconstructions and comparative analyses of Kickxellomycotina fungi.</title>
        <authorList>
            <person name="Reynolds N.K."/>
            <person name="Stajich J.E."/>
            <person name="Barry K."/>
            <person name="Grigoriev I.V."/>
            <person name="Crous P."/>
            <person name="Smith M.E."/>
        </authorList>
    </citation>
    <scope>NUCLEOTIDE SEQUENCE</scope>
    <source>
        <strain evidence="13">NBRC 32514</strain>
    </source>
</reference>
<dbReference type="OrthoDB" id="200924at2759"/>
<keyword evidence="14" id="KW-1185">Reference proteome</keyword>
<gene>
    <name evidence="13" type="primary">CEG1</name>
    <name evidence="13" type="ORF">LPJ53_005865</name>
</gene>
<sequence>MGLNIPKIPGVQLSEKAHGHLLLELRRTVQQLCGSLSTEFPGSQPVSFTRHESIPALMENDYYVCEKSDGIRVLVLIGKIARSAAASELTPDSVYFVTRRNEYYEISTAPSQPDTWTIIDAELVVDVEDDGRRVQRLLAFDVLAVDGICCMMQTLPKRLGRLEQQVVKVLNAKRDKQRQESLQSDMPFELLMKRFELSYGAARVMREVVPKLKHASDGLIFTAVDSPYISGTCIEVIKWKPADENSVDMLANVVYDDDTHQPIVQLYVWEGFDRYSFYGFLSYTQTEWEEVIWPARGDRVSINGCIMEVLYQPGYRPPAKWRFMRVRSDKQHANHVSVITRILQSIDDGLDFNELEAAMADVRLNWKQRAEKKNNAFVQKQSVATMPAETSVA</sequence>
<dbReference type="Pfam" id="PF03919">
    <property type="entry name" value="mRNA_cap_C"/>
    <property type="match status" value="1"/>
</dbReference>
<dbReference type="InterPro" id="IPR001339">
    <property type="entry name" value="mRNA_cap_enzyme_adenylation"/>
</dbReference>
<dbReference type="GO" id="GO:0005634">
    <property type="term" value="C:nucleus"/>
    <property type="evidence" value="ECO:0007669"/>
    <property type="project" value="UniProtKB-SubCell"/>
</dbReference>
<keyword evidence="5 13" id="KW-0548">Nucleotidyltransferase</keyword>
<evidence type="ECO:0000259" key="11">
    <source>
        <dbReference type="Pfam" id="PF01331"/>
    </source>
</evidence>
<dbReference type="EC" id="2.7.7.50" evidence="2"/>
<dbReference type="InterPro" id="IPR013846">
    <property type="entry name" value="mRNA_cap_enzyme_C"/>
</dbReference>
<evidence type="ECO:0000256" key="4">
    <source>
        <dbReference type="ARBA" id="ARBA00022679"/>
    </source>
</evidence>
<name>A0A9W7XUP1_9FUNG</name>
<dbReference type="GO" id="GO:0006370">
    <property type="term" value="P:7-methylguanosine mRNA capping"/>
    <property type="evidence" value="ECO:0007669"/>
    <property type="project" value="UniProtKB-KW"/>
</dbReference>
<dbReference type="PANTHER" id="PTHR10367">
    <property type="entry name" value="MRNA-CAPPING ENZYME"/>
    <property type="match status" value="1"/>
</dbReference>
<dbReference type="InterPro" id="IPR012340">
    <property type="entry name" value="NA-bd_OB-fold"/>
</dbReference>
<dbReference type="EMBL" id="JANBOJ010000417">
    <property type="protein sequence ID" value="KAJ1719360.1"/>
    <property type="molecule type" value="Genomic_DNA"/>
</dbReference>
<evidence type="ECO:0000256" key="8">
    <source>
        <dbReference type="ARBA" id="ARBA00023134"/>
    </source>
</evidence>
<comment type="subcellular location">
    <subcellularLocation>
        <location evidence="1">Nucleus</location>
    </subcellularLocation>
</comment>
<evidence type="ECO:0000313" key="14">
    <source>
        <dbReference type="Proteomes" id="UP001149813"/>
    </source>
</evidence>
<evidence type="ECO:0000256" key="1">
    <source>
        <dbReference type="ARBA" id="ARBA00004123"/>
    </source>
</evidence>
<accession>A0A9W7XUP1</accession>
<comment type="caution">
    <text evidence="13">The sequence shown here is derived from an EMBL/GenBank/DDBJ whole genome shotgun (WGS) entry which is preliminary data.</text>
</comment>
<dbReference type="GO" id="GO:0004484">
    <property type="term" value="F:mRNA guanylyltransferase activity"/>
    <property type="evidence" value="ECO:0007669"/>
    <property type="project" value="UniProtKB-EC"/>
</dbReference>
<dbReference type="Gene3D" id="3.30.470.30">
    <property type="entry name" value="DNA ligase/mRNA capping enzyme"/>
    <property type="match status" value="1"/>
</dbReference>
<keyword evidence="9" id="KW-0539">Nucleus</keyword>
<dbReference type="AlphaFoldDB" id="A0A9W7XUP1"/>
<dbReference type="InterPro" id="IPR051029">
    <property type="entry name" value="mRNA_Capping_Enz/RNA_Phosphat"/>
</dbReference>
<evidence type="ECO:0000256" key="5">
    <source>
        <dbReference type="ARBA" id="ARBA00022695"/>
    </source>
</evidence>
<proteinExistence type="predicted"/>
<keyword evidence="4 13" id="KW-0808">Transferase</keyword>
<keyword evidence="3" id="KW-0507">mRNA processing</keyword>
<evidence type="ECO:0000313" key="13">
    <source>
        <dbReference type="EMBL" id="KAJ1719360.1"/>
    </source>
</evidence>
<dbReference type="GO" id="GO:0005524">
    <property type="term" value="F:ATP binding"/>
    <property type="evidence" value="ECO:0007669"/>
    <property type="project" value="InterPro"/>
</dbReference>
<feature type="domain" description="mRNA capping enzyme adenylation" evidence="11">
    <location>
        <begin position="44"/>
        <end position="240"/>
    </location>
</feature>
<keyword evidence="8" id="KW-0342">GTP-binding</keyword>
<organism evidence="13 14">
    <name type="scientific">Coemansia erecta</name>
    <dbReference type="NCBI Taxonomy" id="147472"/>
    <lineage>
        <taxon>Eukaryota</taxon>
        <taxon>Fungi</taxon>
        <taxon>Fungi incertae sedis</taxon>
        <taxon>Zoopagomycota</taxon>
        <taxon>Kickxellomycotina</taxon>
        <taxon>Kickxellomycetes</taxon>
        <taxon>Kickxellales</taxon>
        <taxon>Kickxellaceae</taxon>
        <taxon>Coemansia</taxon>
    </lineage>
</organism>
<evidence type="ECO:0000256" key="10">
    <source>
        <dbReference type="ARBA" id="ARBA00044624"/>
    </source>
</evidence>
<evidence type="ECO:0000256" key="3">
    <source>
        <dbReference type="ARBA" id="ARBA00022664"/>
    </source>
</evidence>
<dbReference type="Proteomes" id="UP001149813">
    <property type="component" value="Unassembled WGS sequence"/>
</dbReference>
<evidence type="ECO:0000256" key="6">
    <source>
        <dbReference type="ARBA" id="ARBA00022741"/>
    </source>
</evidence>
<dbReference type="CDD" id="cd07895">
    <property type="entry name" value="Adenylation_mRNA_capping"/>
    <property type="match status" value="1"/>
</dbReference>